<dbReference type="EMBL" id="HBHY01001638">
    <property type="protein sequence ID" value="CAE0126346.1"/>
    <property type="molecule type" value="Transcribed_RNA"/>
</dbReference>
<protein>
    <submittedName>
        <fullName evidence="1">Uncharacterized protein</fullName>
    </submittedName>
</protein>
<gene>
    <name evidence="1" type="ORF">PSIN1315_LOCUS1008</name>
</gene>
<reference evidence="1" key="1">
    <citation type="submission" date="2021-01" db="EMBL/GenBank/DDBJ databases">
        <authorList>
            <person name="Corre E."/>
            <person name="Pelletier E."/>
            <person name="Niang G."/>
            <person name="Scheremetjew M."/>
            <person name="Finn R."/>
            <person name="Kale V."/>
            <person name="Holt S."/>
            <person name="Cochrane G."/>
            <person name="Meng A."/>
            <person name="Brown T."/>
            <person name="Cohen L."/>
        </authorList>
    </citation>
    <scope>NUCLEOTIDE SEQUENCE</scope>
    <source>
        <strain evidence="1">RCC927</strain>
    </source>
</reference>
<organism evidence="1">
    <name type="scientific">Prasinoderma singulare</name>
    <dbReference type="NCBI Taxonomy" id="676789"/>
    <lineage>
        <taxon>Eukaryota</taxon>
        <taxon>Viridiplantae</taxon>
        <taxon>Prasinodermophyta</taxon>
        <taxon>Prasinodermophyceae</taxon>
        <taxon>Prasinodermales</taxon>
        <taxon>Prasinodermaceae</taxon>
        <taxon>Prasinoderma</taxon>
    </lineage>
</organism>
<evidence type="ECO:0000313" key="1">
    <source>
        <dbReference type="EMBL" id="CAE0126346.1"/>
    </source>
</evidence>
<sequence length="187" mass="18524">MDVTGAAVLDLAAARRLAAAASVPAPAVEAAWVCRGQPTAAALHALGEAAGLTGGESEARELAEACYAFARCVALRGGAEGAAEAAFPVGVAAPAELCAIARERGATWAVAAAARAPAPPRLLRAACGAALSTGAPIALLTIEAEGPEERADCVARAECVTAEMGRQQLGAAVASLRECAEQLRALA</sequence>
<name>A0A7S3B754_9VIRI</name>
<proteinExistence type="predicted"/>
<dbReference type="AlphaFoldDB" id="A0A7S3B754"/>
<accession>A0A7S3B754</accession>